<feature type="domain" description="Metallo-beta-lactamase" evidence="2">
    <location>
        <begin position="113"/>
        <end position="294"/>
    </location>
</feature>
<dbReference type="PANTHER" id="PTHR46018">
    <property type="entry name" value="ZINC PHOSPHODIESTERASE ELAC PROTEIN 1"/>
    <property type="match status" value="1"/>
</dbReference>
<protein>
    <submittedName>
        <fullName evidence="3">Beta-lactamase domain-containing protein</fullName>
    </submittedName>
</protein>
<evidence type="ECO:0000313" key="3">
    <source>
        <dbReference type="EMBL" id="EFG07092.1"/>
    </source>
</evidence>
<reference evidence="3 4" key="1">
    <citation type="journal article" date="2010" name="Genome Biol. Evol.">
        <title>The sequence of a 1.8-mb bacterial linear plasmid reveals a rich evolutionary reservoir of secondary metabolic pathways.</title>
        <authorList>
            <person name="Medema M.H."/>
            <person name="Trefzer A."/>
            <person name="Kovalchuk A."/>
            <person name="van den Berg M."/>
            <person name="Mueller U."/>
            <person name="Heijne W."/>
            <person name="Wu L."/>
            <person name="Alam M.T."/>
            <person name="Ronning C.M."/>
            <person name="Nierman W.C."/>
            <person name="Bovenberg R.A.L."/>
            <person name="Breitling R."/>
            <person name="Takano E."/>
        </authorList>
    </citation>
    <scope>NUCLEOTIDE SEQUENCE [LARGE SCALE GENOMIC DNA]</scope>
    <source>
        <strain evidence="4">ATCC 27064 / DSM 738 / JCM 4710 / NBRC 13307 / NCIMB 12785 / NRRL 3585 / VKM Ac-602</strain>
    </source>
</reference>
<sequence length="345" mass="36937">MVPRSGAPRAFRRFPRSGPPVGPPVRPLPVISSGGRSRVGPAPLRIGDSAGEFPHNAPPPRGGTPFCALRSTDRTTQTHPPALLPVLPVNGGPSSMKLTVVGCSGSFPSAESACSSYLVEADGFRLLLDMGNGALGELQRHIGLYDLDAIFLSHLHADHCIDMCGYFVARYYRHEGGRCDALPVYGPEGTEHRLTTAYADTPSPTSMSEVFDFRTLKPGTFDIGPFSVRAERVAHPVEAYGIRLEHEGRTLAYSGDTGVCEPLHELADGADLFLCEASFTYGKEDIPDLHLNGREAGAHAERAGAGRLVLTHVPPWTDADRNLADARAVYRGPAELAVSGAEYDI</sequence>
<evidence type="ECO:0000313" key="4">
    <source>
        <dbReference type="Proteomes" id="UP000002357"/>
    </source>
</evidence>
<dbReference type="CDD" id="cd07716">
    <property type="entry name" value="RNaseZ_short-form-like_MBL-fold"/>
    <property type="match status" value="1"/>
</dbReference>
<organism evidence="3 4">
    <name type="scientific">Streptomyces clavuligerus</name>
    <dbReference type="NCBI Taxonomy" id="1901"/>
    <lineage>
        <taxon>Bacteria</taxon>
        <taxon>Bacillati</taxon>
        <taxon>Actinomycetota</taxon>
        <taxon>Actinomycetes</taxon>
        <taxon>Kitasatosporales</taxon>
        <taxon>Streptomycetaceae</taxon>
        <taxon>Streptomyces</taxon>
    </lineage>
</organism>
<gene>
    <name evidence="3" type="ORF">SCLAV_2019</name>
</gene>
<dbReference type="SMART" id="SM00849">
    <property type="entry name" value="Lactamase_B"/>
    <property type="match status" value="1"/>
</dbReference>
<dbReference type="PANTHER" id="PTHR46018:SF4">
    <property type="entry name" value="METALLO-HYDROLASE YHFI-RELATED"/>
    <property type="match status" value="1"/>
</dbReference>
<proteinExistence type="predicted"/>
<dbReference type="SUPFAM" id="SSF56281">
    <property type="entry name" value="Metallo-hydrolase/oxidoreductase"/>
    <property type="match status" value="1"/>
</dbReference>
<dbReference type="STRING" id="1901.BB341_18220"/>
<evidence type="ECO:0000259" key="2">
    <source>
        <dbReference type="SMART" id="SM00849"/>
    </source>
</evidence>
<dbReference type="Pfam" id="PF12706">
    <property type="entry name" value="Lactamase_B_2"/>
    <property type="match status" value="1"/>
</dbReference>
<feature type="region of interest" description="Disordered" evidence="1">
    <location>
        <begin position="1"/>
        <end position="38"/>
    </location>
</feature>
<name>E2Q551_STRCL</name>
<dbReference type="GO" id="GO:0042781">
    <property type="term" value="F:3'-tRNA processing endoribonuclease activity"/>
    <property type="evidence" value="ECO:0007669"/>
    <property type="project" value="TreeGrafter"/>
</dbReference>
<dbReference type="AlphaFoldDB" id="E2Q551"/>
<dbReference type="eggNOG" id="COG1234">
    <property type="taxonomic scope" value="Bacteria"/>
</dbReference>
<evidence type="ECO:0000256" key="1">
    <source>
        <dbReference type="SAM" id="MobiDB-lite"/>
    </source>
</evidence>
<dbReference type="EMBL" id="CM000913">
    <property type="protein sequence ID" value="EFG07092.1"/>
    <property type="molecule type" value="Genomic_DNA"/>
</dbReference>
<dbReference type="Gene3D" id="3.60.15.10">
    <property type="entry name" value="Ribonuclease Z/Hydroxyacylglutathione hydrolase-like"/>
    <property type="match status" value="1"/>
</dbReference>
<accession>E2Q551</accession>
<dbReference type="InterPro" id="IPR001279">
    <property type="entry name" value="Metallo-B-lactamas"/>
</dbReference>
<keyword evidence="4" id="KW-1185">Reference proteome</keyword>
<dbReference type="Proteomes" id="UP000002357">
    <property type="component" value="Chromosome"/>
</dbReference>
<dbReference type="InterPro" id="IPR036866">
    <property type="entry name" value="RibonucZ/Hydroxyglut_hydro"/>
</dbReference>
<feature type="compositionally biased region" description="Pro residues" evidence="1">
    <location>
        <begin position="17"/>
        <end position="27"/>
    </location>
</feature>